<feature type="transmembrane region" description="Helical" evidence="5">
    <location>
        <begin position="32"/>
        <end position="49"/>
    </location>
</feature>
<feature type="transmembrane region" description="Helical" evidence="5">
    <location>
        <begin position="334"/>
        <end position="355"/>
    </location>
</feature>
<dbReference type="GO" id="GO:0016020">
    <property type="term" value="C:membrane"/>
    <property type="evidence" value="ECO:0007669"/>
    <property type="project" value="UniProtKB-SubCell"/>
</dbReference>
<protein>
    <submittedName>
        <fullName evidence="7">Lipid A core - O-antigen ligase and related enzymes</fullName>
    </submittedName>
</protein>
<name>A0A8B4RZU9_COMTE</name>
<proteinExistence type="predicted"/>
<feature type="transmembrane region" description="Helical" evidence="5">
    <location>
        <begin position="394"/>
        <end position="412"/>
    </location>
</feature>
<feature type="transmembrane region" description="Helical" evidence="5">
    <location>
        <begin position="120"/>
        <end position="140"/>
    </location>
</feature>
<reference evidence="7 8" key="1">
    <citation type="submission" date="2018-06" db="EMBL/GenBank/DDBJ databases">
        <authorList>
            <consortium name="Pathogen Informatics"/>
            <person name="Doyle S."/>
        </authorList>
    </citation>
    <scope>NUCLEOTIDE SEQUENCE [LARGE SCALE GENOMIC DNA]</scope>
    <source>
        <strain evidence="7 8">NCTC10698</strain>
    </source>
</reference>
<dbReference type="InterPro" id="IPR051533">
    <property type="entry name" value="WaaL-like"/>
</dbReference>
<feature type="transmembrane region" description="Helical" evidence="5">
    <location>
        <begin position="188"/>
        <end position="204"/>
    </location>
</feature>
<accession>A0A8B4RZU9</accession>
<evidence type="ECO:0000256" key="2">
    <source>
        <dbReference type="ARBA" id="ARBA00022692"/>
    </source>
</evidence>
<dbReference type="EMBL" id="UFXL01000001">
    <property type="protein sequence ID" value="SUY73995.1"/>
    <property type="molecule type" value="Genomic_DNA"/>
</dbReference>
<keyword evidence="8" id="KW-1185">Reference proteome</keyword>
<dbReference type="PANTHER" id="PTHR37422:SF13">
    <property type="entry name" value="LIPOPOLYSACCHARIDE BIOSYNTHESIS PROTEIN PA4999-RELATED"/>
    <property type="match status" value="1"/>
</dbReference>
<dbReference type="GO" id="GO:0016874">
    <property type="term" value="F:ligase activity"/>
    <property type="evidence" value="ECO:0007669"/>
    <property type="project" value="UniProtKB-KW"/>
</dbReference>
<evidence type="ECO:0000313" key="8">
    <source>
        <dbReference type="Proteomes" id="UP000255070"/>
    </source>
</evidence>
<evidence type="ECO:0000256" key="1">
    <source>
        <dbReference type="ARBA" id="ARBA00004141"/>
    </source>
</evidence>
<evidence type="ECO:0000256" key="4">
    <source>
        <dbReference type="ARBA" id="ARBA00023136"/>
    </source>
</evidence>
<evidence type="ECO:0000256" key="5">
    <source>
        <dbReference type="SAM" id="Phobius"/>
    </source>
</evidence>
<dbReference type="AlphaFoldDB" id="A0A8B4RZU9"/>
<feature type="transmembrane region" description="Helical" evidence="5">
    <location>
        <begin position="160"/>
        <end position="179"/>
    </location>
</feature>
<comment type="subcellular location">
    <subcellularLocation>
        <location evidence="1">Membrane</location>
        <topology evidence="1">Multi-pass membrane protein</topology>
    </subcellularLocation>
</comment>
<evidence type="ECO:0000313" key="7">
    <source>
        <dbReference type="EMBL" id="SUY73995.1"/>
    </source>
</evidence>
<gene>
    <name evidence="7" type="ORF">NCTC10698_00426</name>
</gene>
<comment type="caution">
    <text evidence="7">The sequence shown here is derived from an EMBL/GenBank/DDBJ whole genome shotgun (WGS) entry which is preliminary data.</text>
</comment>
<evidence type="ECO:0000259" key="6">
    <source>
        <dbReference type="Pfam" id="PF04932"/>
    </source>
</evidence>
<keyword evidence="7" id="KW-0436">Ligase</keyword>
<feature type="transmembrane region" description="Helical" evidence="5">
    <location>
        <begin position="367"/>
        <end position="388"/>
    </location>
</feature>
<organism evidence="7 8">
    <name type="scientific">Comamonas testosteroni</name>
    <name type="common">Pseudomonas testosteroni</name>
    <dbReference type="NCBI Taxonomy" id="285"/>
    <lineage>
        <taxon>Bacteria</taxon>
        <taxon>Pseudomonadati</taxon>
        <taxon>Pseudomonadota</taxon>
        <taxon>Betaproteobacteria</taxon>
        <taxon>Burkholderiales</taxon>
        <taxon>Comamonadaceae</taxon>
        <taxon>Comamonas</taxon>
    </lineage>
</organism>
<feature type="transmembrane region" description="Helical" evidence="5">
    <location>
        <begin position="233"/>
        <end position="249"/>
    </location>
</feature>
<keyword evidence="3 5" id="KW-1133">Transmembrane helix</keyword>
<keyword evidence="2 5" id="KW-0812">Transmembrane</keyword>
<dbReference type="PANTHER" id="PTHR37422">
    <property type="entry name" value="TEICHURONIC ACID BIOSYNTHESIS PROTEIN TUAE"/>
    <property type="match status" value="1"/>
</dbReference>
<dbReference type="InterPro" id="IPR007016">
    <property type="entry name" value="O-antigen_ligase-rel_domated"/>
</dbReference>
<dbReference type="Proteomes" id="UP000255070">
    <property type="component" value="Unassembled WGS sequence"/>
</dbReference>
<evidence type="ECO:0000256" key="3">
    <source>
        <dbReference type="ARBA" id="ARBA00022989"/>
    </source>
</evidence>
<feature type="domain" description="O-antigen ligase-related" evidence="6">
    <location>
        <begin position="195"/>
        <end position="349"/>
    </location>
</feature>
<keyword evidence="4 5" id="KW-0472">Membrane</keyword>
<feature type="transmembrane region" description="Helical" evidence="5">
    <location>
        <begin position="61"/>
        <end position="77"/>
    </location>
</feature>
<dbReference type="Pfam" id="PF04932">
    <property type="entry name" value="Wzy_C"/>
    <property type="match status" value="1"/>
</dbReference>
<sequence length="418" mass="47484">MRIRNFTLKSIENTYLILITLGYFLFPWKLNQGIALIGMGLLLWLINNFKNPDLKSLIKDPLVILILLFLSLCILHIKEIPGNGATSVADSISRYYKYFFSVLAVGAMTDTRLRNYSVRAYFISVLLIIVSMHLNIFWNLPWSNTTTKGWGNDQTVVGDYITQNLFTCLFVILAIDSFIKSTKQHQKIFFIIAALLGTHAILFLSIGRTGYVLLTVSLGAYALWAIQSKLKWLVLIGLAGVVSLAIYSSDHASQRVRLAMTEATNAVDSIKNDKVPDLTSIGARIYMWDQSLNIVSQRPIFGWGIGSYPQRWCTTVPEVWCNESAKYHPHNQYLMFWIELGFPGVILYLAIMFYLSRTGMKDKKHGGALVSLVAILFIDSFINSPLYVRREYQFFLLCIPLMYSFAMPKLITKKSTIS</sequence>